<proteinExistence type="predicted"/>
<dbReference type="InterPro" id="IPR000215">
    <property type="entry name" value="Serpin_fam"/>
</dbReference>
<dbReference type="InterPro" id="IPR023796">
    <property type="entry name" value="Serpin_dom"/>
</dbReference>
<dbReference type="Gene3D" id="2.30.39.10">
    <property type="entry name" value="Alpha-1-antitrypsin, domain 1"/>
    <property type="match status" value="1"/>
</dbReference>
<dbReference type="PANTHER" id="PTHR11461:SF211">
    <property type="entry name" value="GH10112P-RELATED"/>
    <property type="match status" value="1"/>
</dbReference>
<accession>X1DPL1</accession>
<dbReference type="GO" id="GO:0004867">
    <property type="term" value="F:serine-type endopeptidase inhibitor activity"/>
    <property type="evidence" value="ECO:0007669"/>
    <property type="project" value="InterPro"/>
</dbReference>
<dbReference type="Gene3D" id="3.30.497.10">
    <property type="entry name" value="Antithrombin, subunit I, domain 2"/>
    <property type="match status" value="1"/>
</dbReference>
<comment type="caution">
    <text evidence="2">The sequence shown here is derived from an EMBL/GenBank/DDBJ whole genome shotgun (WGS) entry which is preliminary data.</text>
</comment>
<dbReference type="AlphaFoldDB" id="X1DPL1"/>
<protein>
    <recommendedName>
        <fullName evidence="1">Serpin domain-containing protein</fullName>
    </recommendedName>
</protein>
<dbReference type="InterPro" id="IPR023795">
    <property type="entry name" value="Serpin_CS"/>
</dbReference>
<gene>
    <name evidence="2" type="ORF">S01H4_37197</name>
</gene>
<feature type="non-terminal residue" evidence="2">
    <location>
        <position position="1"/>
    </location>
</feature>
<dbReference type="EMBL" id="BART01019963">
    <property type="protein sequence ID" value="GAG98366.1"/>
    <property type="molecule type" value="Genomic_DNA"/>
</dbReference>
<dbReference type="PROSITE" id="PS00284">
    <property type="entry name" value="SERPIN"/>
    <property type="match status" value="1"/>
</dbReference>
<dbReference type="GO" id="GO:0005615">
    <property type="term" value="C:extracellular space"/>
    <property type="evidence" value="ECO:0007669"/>
    <property type="project" value="InterPro"/>
</dbReference>
<dbReference type="Pfam" id="PF00079">
    <property type="entry name" value="Serpin"/>
    <property type="match status" value="1"/>
</dbReference>
<feature type="domain" description="Serpin" evidence="1">
    <location>
        <begin position="1"/>
        <end position="89"/>
    </location>
</feature>
<evidence type="ECO:0000259" key="1">
    <source>
        <dbReference type="Pfam" id="PF00079"/>
    </source>
</evidence>
<dbReference type="InterPro" id="IPR036186">
    <property type="entry name" value="Serpin_sf"/>
</dbReference>
<reference evidence="2" key="1">
    <citation type="journal article" date="2014" name="Front. Microbiol.">
        <title>High frequency of phylogenetically diverse reductive dehalogenase-homologous genes in deep subseafloor sedimentary metagenomes.</title>
        <authorList>
            <person name="Kawai M."/>
            <person name="Futagami T."/>
            <person name="Toyoda A."/>
            <person name="Takaki Y."/>
            <person name="Nishi S."/>
            <person name="Hori S."/>
            <person name="Arai W."/>
            <person name="Tsubouchi T."/>
            <person name="Morono Y."/>
            <person name="Uchiyama I."/>
            <person name="Ito T."/>
            <person name="Fujiyama A."/>
            <person name="Inagaki F."/>
            <person name="Takami H."/>
        </authorList>
    </citation>
    <scope>NUCLEOTIDE SEQUENCE</scope>
    <source>
        <strain evidence="2">Expedition CK06-06</strain>
    </source>
</reference>
<dbReference type="PANTHER" id="PTHR11461">
    <property type="entry name" value="SERINE PROTEASE INHIBITOR, SERPIN"/>
    <property type="match status" value="1"/>
</dbReference>
<dbReference type="InterPro" id="IPR042185">
    <property type="entry name" value="Serpin_sf_2"/>
</dbReference>
<organism evidence="2">
    <name type="scientific">marine sediment metagenome</name>
    <dbReference type="NCBI Taxonomy" id="412755"/>
    <lineage>
        <taxon>unclassified sequences</taxon>
        <taxon>metagenomes</taxon>
        <taxon>ecological metagenomes</taxon>
    </lineage>
</organism>
<evidence type="ECO:0000313" key="2">
    <source>
        <dbReference type="EMBL" id="GAG98366.1"/>
    </source>
</evidence>
<sequence>AFDPYLADFSGIVSREPGESPWISRVLHKAVIEVNEEGSEAAAATVVEMMESAMPVEEIIEFVVNRPFFFVIADDRSGSIIFMGKVVEP</sequence>
<dbReference type="SUPFAM" id="SSF56574">
    <property type="entry name" value="Serpins"/>
    <property type="match status" value="1"/>
</dbReference>
<dbReference type="InterPro" id="IPR042178">
    <property type="entry name" value="Serpin_sf_1"/>
</dbReference>
<name>X1DPL1_9ZZZZ</name>